<dbReference type="Proteomes" id="UP000435985">
    <property type="component" value="Unassembled WGS sequence"/>
</dbReference>
<dbReference type="EMBL" id="VWFO01000128">
    <property type="protein sequence ID" value="KAA4660100.1"/>
    <property type="molecule type" value="Genomic_DNA"/>
</dbReference>
<proteinExistence type="predicted"/>
<accession>A0A642B3D7</accession>
<gene>
    <name evidence="2" type="ORF">F3B98_27520</name>
    <name evidence="1" type="ORF">F3C24_26830</name>
</gene>
<feature type="non-terminal residue" evidence="1">
    <location>
        <position position="55"/>
    </location>
</feature>
<dbReference type="EMBL" id="VWFV01000095">
    <property type="protein sequence ID" value="KAA4607903.1"/>
    <property type="molecule type" value="Genomic_DNA"/>
</dbReference>
<organism evidence="1">
    <name type="scientific">Bacteroides ovatus</name>
    <dbReference type="NCBI Taxonomy" id="28116"/>
    <lineage>
        <taxon>Bacteria</taxon>
        <taxon>Pseudomonadati</taxon>
        <taxon>Bacteroidota</taxon>
        <taxon>Bacteroidia</taxon>
        <taxon>Bacteroidales</taxon>
        <taxon>Bacteroidaceae</taxon>
        <taxon>Bacteroides</taxon>
    </lineage>
</organism>
<dbReference type="GO" id="GO:0016740">
    <property type="term" value="F:transferase activity"/>
    <property type="evidence" value="ECO:0007669"/>
    <property type="project" value="UniProtKB-KW"/>
</dbReference>
<name>A0A642B3D7_BACOV</name>
<keyword evidence="1" id="KW-0808">Transferase</keyword>
<comment type="caution">
    <text evidence="1">The sequence shown here is derived from an EMBL/GenBank/DDBJ whole genome shotgun (WGS) entry which is preliminary data.</text>
</comment>
<dbReference type="AlphaFoldDB" id="A0A642B3D7"/>
<protein>
    <submittedName>
        <fullName evidence="1">Nucleotidyl transferase AbiEii/AbiGii toxin family protein</fullName>
    </submittedName>
</protein>
<sequence length="55" mass="6428">MNLHSDKEAFKEIIALAAEHFGYEQSHVEKDYWVSKILRDISMSEYADKTYFKGG</sequence>
<reference evidence="1 3" key="1">
    <citation type="journal article" date="2019" name="Nat. Med.">
        <title>A library of human gut bacterial isolates paired with longitudinal multiomics data enables mechanistic microbiome research.</title>
        <authorList>
            <person name="Poyet M."/>
            <person name="Groussin M."/>
            <person name="Gibbons S.M."/>
            <person name="Avila-Pacheco J."/>
            <person name="Jiang X."/>
            <person name="Kearney S.M."/>
            <person name="Perrotta A.R."/>
            <person name="Berdy B."/>
            <person name="Zhao S."/>
            <person name="Lieberman T.D."/>
            <person name="Swanson P.K."/>
            <person name="Smith M."/>
            <person name="Roesemann S."/>
            <person name="Alexander J.E."/>
            <person name="Rich S.A."/>
            <person name="Livny J."/>
            <person name="Vlamakis H."/>
            <person name="Clish C."/>
            <person name="Bullock K."/>
            <person name="Deik A."/>
            <person name="Scott J."/>
            <person name="Pierce K.A."/>
            <person name="Xavier R.J."/>
            <person name="Alm E.J."/>
        </authorList>
    </citation>
    <scope>NUCLEOTIDE SEQUENCE</scope>
    <source>
        <strain evidence="2 3">BIOML-A14</strain>
        <strain evidence="1">BIOML-A21</strain>
    </source>
</reference>
<evidence type="ECO:0000313" key="1">
    <source>
        <dbReference type="EMBL" id="KAA4607903.1"/>
    </source>
</evidence>
<evidence type="ECO:0000313" key="2">
    <source>
        <dbReference type="EMBL" id="KAA4660100.1"/>
    </source>
</evidence>
<evidence type="ECO:0000313" key="3">
    <source>
        <dbReference type="Proteomes" id="UP000435985"/>
    </source>
</evidence>